<gene>
    <name evidence="1" type="ORF">Pyn_20869</name>
</gene>
<name>A0A314XYI7_PRUYE</name>
<comment type="caution">
    <text evidence="1">The sequence shown here is derived from an EMBL/GenBank/DDBJ whole genome shotgun (WGS) entry which is preliminary data.</text>
</comment>
<sequence>MSQPTSPNEDVTAGNLFEALEQLDEASNSKFLMTASPDTFGWPKQLMDSNYTEKIGVKQWMEENDVPRMVDMYTSKLYETVSGQIDIG</sequence>
<dbReference type="AlphaFoldDB" id="A0A314XYI7"/>
<evidence type="ECO:0000313" key="2">
    <source>
        <dbReference type="Proteomes" id="UP000250321"/>
    </source>
</evidence>
<accession>A0A314XYI7</accession>
<evidence type="ECO:0000313" key="1">
    <source>
        <dbReference type="EMBL" id="PQP97946.1"/>
    </source>
</evidence>
<keyword evidence="2" id="KW-1185">Reference proteome</keyword>
<dbReference type="STRING" id="2094558.A0A314XYI7"/>
<dbReference type="EMBL" id="PJQY01001950">
    <property type="protein sequence ID" value="PQP97946.1"/>
    <property type="molecule type" value="Genomic_DNA"/>
</dbReference>
<dbReference type="OrthoDB" id="5970161at2759"/>
<dbReference type="Proteomes" id="UP000250321">
    <property type="component" value="Unassembled WGS sequence"/>
</dbReference>
<proteinExistence type="predicted"/>
<protein>
    <submittedName>
        <fullName evidence="1">Uncharacterized protein</fullName>
    </submittedName>
</protein>
<organism evidence="1 2">
    <name type="scientific">Prunus yedoensis var. nudiflora</name>
    <dbReference type="NCBI Taxonomy" id="2094558"/>
    <lineage>
        <taxon>Eukaryota</taxon>
        <taxon>Viridiplantae</taxon>
        <taxon>Streptophyta</taxon>
        <taxon>Embryophyta</taxon>
        <taxon>Tracheophyta</taxon>
        <taxon>Spermatophyta</taxon>
        <taxon>Magnoliopsida</taxon>
        <taxon>eudicotyledons</taxon>
        <taxon>Gunneridae</taxon>
        <taxon>Pentapetalae</taxon>
        <taxon>rosids</taxon>
        <taxon>fabids</taxon>
        <taxon>Rosales</taxon>
        <taxon>Rosaceae</taxon>
        <taxon>Amygdaloideae</taxon>
        <taxon>Amygdaleae</taxon>
        <taxon>Prunus</taxon>
    </lineage>
</organism>
<reference evidence="1 2" key="1">
    <citation type="submission" date="2018-02" db="EMBL/GenBank/DDBJ databases">
        <title>Draft genome of wild Prunus yedoensis var. nudiflora.</title>
        <authorList>
            <person name="Baek S."/>
            <person name="Kim J.-H."/>
            <person name="Choi K."/>
            <person name="Kim G.-B."/>
            <person name="Cho A."/>
            <person name="Jang H."/>
            <person name="Shin C.-H."/>
            <person name="Yu H.-J."/>
            <person name="Mun J.-H."/>
        </authorList>
    </citation>
    <scope>NUCLEOTIDE SEQUENCE [LARGE SCALE GENOMIC DNA]</scope>
    <source>
        <strain evidence="2">cv. Jeju island</strain>
        <tissue evidence="1">Leaf</tissue>
    </source>
</reference>